<evidence type="ECO:0000256" key="14">
    <source>
        <dbReference type="SAM" id="MobiDB-lite"/>
    </source>
</evidence>
<dbReference type="EMBL" id="OC917039">
    <property type="protein sequence ID" value="CAD7645948.1"/>
    <property type="molecule type" value="Genomic_DNA"/>
</dbReference>
<reference evidence="16" key="1">
    <citation type="submission" date="2020-11" db="EMBL/GenBank/DDBJ databases">
        <authorList>
            <person name="Tran Van P."/>
        </authorList>
    </citation>
    <scope>NUCLEOTIDE SEQUENCE</scope>
</reference>
<evidence type="ECO:0000256" key="8">
    <source>
        <dbReference type="ARBA" id="ARBA00023043"/>
    </source>
</evidence>
<evidence type="ECO:0000256" key="3">
    <source>
        <dbReference type="ARBA" id="ARBA00022483"/>
    </source>
</evidence>
<dbReference type="GO" id="GO:0044231">
    <property type="term" value="C:host cell presynaptic membrane"/>
    <property type="evidence" value="ECO:0007669"/>
    <property type="project" value="UniProtKB-KW"/>
</dbReference>
<keyword evidence="10" id="KW-1053">Target membrane</keyword>
<dbReference type="PANTHER" id="PTHR24139:SF34">
    <property type="entry name" value="85_88 KDA CALCIUM-INDEPENDENT PHOSPHOLIPASE A2"/>
    <property type="match status" value="1"/>
</dbReference>
<dbReference type="GO" id="GO:0052816">
    <property type="term" value="F:long-chain fatty acyl-CoA hydrolase activity"/>
    <property type="evidence" value="ECO:0007669"/>
    <property type="project" value="TreeGrafter"/>
</dbReference>
<dbReference type="Proteomes" id="UP000728032">
    <property type="component" value="Unassembled WGS sequence"/>
</dbReference>
<name>A0A7R9LSI6_9ACAR</name>
<dbReference type="SUPFAM" id="SSF52151">
    <property type="entry name" value="FabD/lysophospholipase-like"/>
    <property type="match status" value="1"/>
</dbReference>
<feature type="short sequence motif" description="DGA/G" evidence="13">
    <location>
        <begin position="561"/>
        <end position="563"/>
    </location>
</feature>
<evidence type="ECO:0000313" key="17">
    <source>
        <dbReference type="Proteomes" id="UP000728032"/>
    </source>
</evidence>
<evidence type="ECO:0000256" key="2">
    <source>
        <dbReference type="ARBA" id="ARBA00013278"/>
    </source>
</evidence>
<dbReference type="PROSITE" id="PS50088">
    <property type="entry name" value="ANK_REPEAT"/>
    <property type="match status" value="1"/>
</dbReference>
<dbReference type="InterPro" id="IPR016035">
    <property type="entry name" value="Acyl_Trfase/lysoPLipase"/>
</dbReference>
<feature type="region of interest" description="Disordered" evidence="14">
    <location>
        <begin position="718"/>
        <end position="739"/>
    </location>
</feature>
<dbReference type="EC" id="3.1.1.4" evidence="2"/>
<evidence type="ECO:0000256" key="6">
    <source>
        <dbReference type="ARBA" id="ARBA00022801"/>
    </source>
</evidence>
<protein>
    <recommendedName>
        <fullName evidence="2">phospholipase A2</fullName>
        <ecNumber evidence="2">3.1.1.4</ecNumber>
    </recommendedName>
</protein>
<evidence type="ECO:0000259" key="15">
    <source>
        <dbReference type="PROSITE" id="PS51635"/>
    </source>
</evidence>
<dbReference type="GO" id="GO:0047499">
    <property type="term" value="F:calcium-independent phospholipase A2 activity"/>
    <property type="evidence" value="ECO:0007669"/>
    <property type="project" value="InterPro"/>
</dbReference>
<feature type="domain" description="PNPLA" evidence="15">
    <location>
        <begin position="388"/>
        <end position="574"/>
    </location>
</feature>
<feature type="short sequence motif" description="GXGXXG" evidence="13">
    <location>
        <begin position="392"/>
        <end position="397"/>
    </location>
</feature>
<keyword evidence="5" id="KW-0677">Repeat</keyword>
<keyword evidence="9 13" id="KW-0443">Lipid metabolism</keyword>
<organism evidence="16">
    <name type="scientific">Oppiella nova</name>
    <dbReference type="NCBI Taxonomy" id="334625"/>
    <lineage>
        <taxon>Eukaryota</taxon>
        <taxon>Metazoa</taxon>
        <taxon>Ecdysozoa</taxon>
        <taxon>Arthropoda</taxon>
        <taxon>Chelicerata</taxon>
        <taxon>Arachnida</taxon>
        <taxon>Acari</taxon>
        <taxon>Acariformes</taxon>
        <taxon>Sarcoptiformes</taxon>
        <taxon>Oribatida</taxon>
        <taxon>Brachypylina</taxon>
        <taxon>Oppioidea</taxon>
        <taxon>Oppiidae</taxon>
        <taxon>Oppiella</taxon>
    </lineage>
</organism>
<keyword evidence="4" id="KW-1052">Target cell membrane</keyword>
<keyword evidence="3" id="KW-0268">Exocytosis</keyword>
<evidence type="ECO:0000313" key="16">
    <source>
        <dbReference type="EMBL" id="CAD7645948.1"/>
    </source>
</evidence>
<dbReference type="InterPro" id="IPR036770">
    <property type="entry name" value="Ankyrin_rpt-contain_sf"/>
</dbReference>
<dbReference type="Gene3D" id="3.40.1090.10">
    <property type="entry name" value="Cytosolic phospholipase A2 catalytic domain"/>
    <property type="match status" value="1"/>
</dbReference>
<feature type="repeat" description="ANK" evidence="12">
    <location>
        <begin position="261"/>
        <end position="293"/>
    </location>
</feature>
<evidence type="ECO:0000256" key="10">
    <source>
        <dbReference type="ARBA" id="ARBA00023298"/>
    </source>
</evidence>
<dbReference type="Pfam" id="PF01734">
    <property type="entry name" value="Patatin"/>
    <property type="match status" value="1"/>
</dbReference>
<sequence>MNNRFSVFDLTFMEWEQREVLLHDNKVYVCTQKKNTKKDTKKFSLIFKKDRLSIFVLYRDIERKHVEELFNCVKSMLNLLADGIISKKPTVISPILKEIVDSMKEHHNWTAAHIAAKVGLEQLFVKKSPYILANLNAQSKPDLFTPLHLAIETGRFGLTVQMMTLSDPKRKKTTKYSGSIVHFKKEDIDDLDKEDMQFGGTPLHWAKHRRAMERLIGFGFDLNVRNVLGETALHIMVKRMRLKCLIGLLCFGAKVNKPNKSGDSPLHIAVRAADVTSSQALIIFDTKFDDKNNNGETARHISSQLEHSDHHMVLYLLTAIGAKRCNPSTKGCKTGCAYNGNYEGKPYHRWPNNENEMLYTKVLLEPIIKEALKRKQTDSTQPSGSRLLCLDGGGVRGLITLQMLIDLEKQLKVPIVAFFDWVAGTSTGSILALLLCTGRSLTEIRAIYFRFKDKILSGPRPYSSKNFETLLEEEIGSELRMSDVMTKYHKHLIVNAILIDRNPAKLHIFRSYESPEEVLGLSQTMPGFKTYPNYKEQIAWRACRASGAAPTYFRASGPFLDGGLAANNPTLDAMTEFKHYNNALKAVGRTKEANELDLVVSFGTGKFAITPAEPVDVVRLWSFNARELYKNTLYVRQLGNLLINQVCATEGHIIDRAQSWCSGIKTPYFRVNPLLSEVIALDETSDVEICNALWETKAYMYAMREEVQNIITLMAPKEQINSRTQPSNKDKMNKGSKTGYTLNISQNDIQILSNTTPTKGGNKSDT</sequence>
<comment type="subcellular location">
    <subcellularLocation>
        <location evidence="1">Target cell membrane</location>
    </subcellularLocation>
</comment>
<keyword evidence="6 13" id="KW-0378">Hydrolase</keyword>
<feature type="active site" description="Nucleophile" evidence="13">
    <location>
        <position position="426"/>
    </location>
</feature>
<feature type="active site" description="Proton acceptor" evidence="13">
    <location>
        <position position="561"/>
    </location>
</feature>
<keyword evidence="17" id="KW-1185">Reference proteome</keyword>
<dbReference type="AlphaFoldDB" id="A0A7R9LSI6"/>
<dbReference type="OrthoDB" id="10021675at2759"/>
<evidence type="ECO:0000256" key="5">
    <source>
        <dbReference type="ARBA" id="ARBA00022737"/>
    </source>
</evidence>
<evidence type="ECO:0000256" key="9">
    <source>
        <dbReference type="ARBA" id="ARBA00023098"/>
    </source>
</evidence>
<dbReference type="PROSITE" id="PS51635">
    <property type="entry name" value="PNPLA"/>
    <property type="match status" value="1"/>
</dbReference>
<evidence type="ECO:0000256" key="11">
    <source>
        <dbReference type="ARBA" id="ARBA00023422"/>
    </source>
</evidence>
<dbReference type="PANTHER" id="PTHR24139">
    <property type="entry name" value="CALCIUM-INDEPENDENT PHOSPHOLIPASE A2"/>
    <property type="match status" value="1"/>
</dbReference>
<keyword evidence="8 12" id="KW-0040">ANK repeat</keyword>
<evidence type="ECO:0000256" key="1">
    <source>
        <dbReference type="ARBA" id="ARBA00004175"/>
    </source>
</evidence>
<evidence type="ECO:0000256" key="7">
    <source>
        <dbReference type="ARBA" id="ARBA00023028"/>
    </source>
</evidence>
<keyword evidence="7" id="KW-0528">Neurotoxin</keyword>
<gene>
    <name evidence="16" type="ORF">ONB1V03_LOCUS5476</name>
</gene>
<keyword evidence="13" id="KW-0442">Lipid degradation</keyword>
<dbReference type="InterPro" id="IPR002641">
    <property type="entry name" value="PNPLA_dom"/>
</dbReference>
<feature type="short sequence motif" description="GXSXG" evidence="13">
    <location>
        <begin position="424"/>
        <end position="428"/>
    </location>
</feature>
<dbReference type="SMART" id="SM00248">
    <property type="entry name" value="ANK"/>
    <property type="match status" value="5"/>
</dbReference>
<dbReference type="GO" id="GO:0006887">
    <property type="term" value="P:exocytosis"/>
    <property type="evidence" value="ECO:0007669"/>
    <property type="project" value="UniProtKB-KW"/>
</dbReference>
<evidence type="ECO:0000256" key="12">
    <source>
        <dbReference type="PROSITE-ProRule" id="PRU00023"/>
    </source>
</evidence>
<keyword evidence="7" id="KW-0638">Presynaptic neurotoxin</keyword>
<keyword evidence="7" id="KW-0800">Toxin</keyword>
<dbReference type="GO" id="GO:2000304">
    <property type="term" value="P:positive regulation of ceramide biosynthetic process"/>
    <property type="evidence" value="ECO:0007669"/>
    <property type="project" value="TreeGrafter"/>
</dbReference>
<comment type="catalytic activity">
    <reaction evidence="11">
        <text>a 1,2-diacyl-sn-glycero-3-phosphocholine + H2O = a 1-acyl-sn-glycero-3-phosphocholine + a fatty acid + H(+)</text>
        <dbReference type="Rhea" id="RHEA:15801"/>
        <dbReference type="ChEBI" id="CHEBI:15377"/>
        <dbReference type="ChEBI" id="CHEBI:15378"/>
        <dbReference type="ChEBI" id="CHEBI:28868"/>
        <dbReference type="ChEBI" id="CHEBI:57643"/>
        <dbReference type="ChEBI" id="CHEBI:58168"/>
        <dbReference type="EC" id="3.1.1.4"/>
    </reaction>
    <physiologicalReaction direction="left-to-right" evidence="11">
        <dbReference type="Rhea" id="RHEA:15802"/>
    </physiologicalReaction>
</comment>
<dbReference type="InterPro" id="IPR047148">
    <property type="entry name" value="PLPL9"/>
</dbReference>
<accession>A0A7R9LSI6</accession>
<proteinExistence type="predicted"/>
<dbReference type="SUPFAM" id="SSF48403">
    <property type="entry name" value="Ankyrin repeat"/>
    <property type="match status" value="1"/>
</dbReference>
<dbReference type="Gene3D" id="1.25.40.20">
    <property type="entry name" value="Ankyrin repeat-containing domain"/>
    <property type="match status" value="1"/>
</dbReference>
<dbReference type="GO" id="GO:0005739">
    <property type="term" value="C:mitochondrion"/>
    <property type="evidence" value="ECO:0007669"/>
    <property type="project" value="TreeGrafter"/>
</dbReference>
<dbReference type="GO" id="GO:0016042">
    <property type="term" value="P:lipid catabolic process"/>
    <property type="evidence" value="ECO:0007669"/>
    <property type="project" value="UniProtKB-UniRule"/>
</dbReference>
<evidence type="ECO:0000256" key="13">
    <source>
        <dbReference type="PROSITE-ProRule" id="PRU01161"/>
    </source>
</evidence>
<feature type="non-terminal residue" evidence="16">
    <location>
        <position position="1"/>
    </location>
</feature>
<dbReference type="GO" id="GO:0044218">
    <property type="term" value="C:other organism cell membrane"/>
    <property type="evidence" value="ECO:0007669"/>
    <property type="project" value="UniProtKB-KW"/>
</dbReference>
<dbReference type="InterPro" id="IPR002110">
    <property type="entry name" value="Ankyrin_rpt"/>
</dbReference>
<evidence type="ECO:0000256" key="4">
    <source>
        <dbReference type="ARBA" id="ARBA00022537"/>
    </source>
</evidence>
<keyword evidence="10" id="KW-0472">Membrane</keyword>
<dbReference type="EMBL" id="CAJPVJ010002214">
    <property type="protein sequence ID" value="CAG2165942.1"/>
    <property type="molecule type" value="Genomic_DNA"/>
</dbReference>